<evidence type="ECO:0000313" key="2">
    <source>
        <dbReference type="EMBL" id="PIC27051.1"/>
    </source>
</evidence>
<dbReference type="Proteomes" id="UP000230233">
    <property type="component" value="Chromosome V"/>
</dbReference>
<dbReference type="STRING" id="1611254.A0A2G5TIZ8"/>
<keyword evidence="1" id="KW-0732">Signal</keyword>
<gene>
    <name evidence="2" type="primary">Cni-F32G8.3</name>
    <name evidence="2" type="synonym">Cnig_chr_V.g19428</name>
    <name evidence="2" type="ORF">B9Z55_019428</name>
</gene>
<dbReference type="EMBL" id="PDUG01000005">
    <property type="protein sequence ID" value="PIC27051.1"/>
    <property type="molecule type" value="Genomic_DNA"/>
</dbReference>
<feature type="chain" id="PRO_5013646984" evidence="1">
    <location>
        <begin position="20"/>
        <end position="123"/>
    </location>
</feature>
<feature type="signal peptide" evidence="1">
    <location>
        <begin position="1"/>
        <end position="19"/>
    </location>
</feature>
<comment type="caution">
    <text evidence="2">The sequence shown here is derived from an EMBL/GenBank/DDBJ whole genome shotgun (WGS) entry which is preliminary data.</text>
</comment>
<keyword evidence="3" id="KW-1185">Reference proteome</keyword>
<accession>A0A2G5TIZ8</accession>
<dbReference type="AlphaFoldDB" id="A0A2G5TIZ8"/>
<name>A0A2G5TIZ8_9PELO</name>
<dbReference type="OrthoDB" id="5872487at2759"/>
<proteinExistence type="predicted"/>
<evidence type="ECO:0000256" key="1">
    <source>
        <dbReference type="SAM" id="SignalP"/>
    </source>
</evidence>
<protein>
    <submittedName>
        <fullName evidence="2">Uncharacterized protein</fullName>
    </submittedName>
</protein>
<sequence>MEKTRLVIVLLFLVSIASAGLIQRRVKRQWGGWGGGPGGWQQPGWQQHNWNNNMNRNKIAAQQQQYNCQTSGINLIGLPISSYNCQNSGMSARVNTLQQSQQNQGMLQGPLGNIGGLLNNFMG</sequence>
<evidence type="ECO:0000313" key="3">
    <source>
        <dbReference type="Proteomes" id="UP000230233"/>
    </source>
</evidence>
<reference evidence="3" key="1">
    <citation type="submission" date="2017-10" db="EMBL/GenBank/DDBJ databases">
        <title>Rapid genome shrinkage in a self-fertile nematode reveals novel sperm competition proteins.</title>
        <authorList>
            <person name="Yin D."/>
            <person name="Schwarz E.M."/>
            <person name="Thomas C.G."/>
            <person name="Felde R.L."/>
            <person name="Korf I.F."/>
            <person name="Cutter A.D."/>
            <person name="Schartner C.M."/>
            <person name="Ralston E.J."/>
            <person name="Meyer B.J."/>
            <person name="Haag E.S."/>
        </authorList>
    </citation>
    <scope>NUCLEOTIDE SEQUENCE [LARGE SCALE GENOMIC DNA]</scope>
    <source>
        <strain evidence="3">JU1422</strain>
    </source>
</reference>
<organism evidence="2 3">
    <name type="scientific">Caenorhabditis nigoni</name>
    <dbReference type="NCBI Taxonomy" id="1611254"/>
    <lineage>
        <taxon>Eukaryota</taxon>
        <taxon>Metazoa</taxon>
        <taxon>Ecdysozoa</taxon>
        <taxon>Nematoda</taxon>
        <taxon>Chromadorea</taxon>
        <taxon>Rhabditida</taxon>
        <taxon>Rhabditina</taxon>
        <taxon>Rhabditomorpha</taxon>
        <taxon>Rhabditoidea</taxon>
        <taxon>Rhabditidae</taxon>
        <taxon>Peloderinae</taxon>
        <taxon>Caenorhabditis</taxon>
    </lineage>
</organism>